<evidence type="ECO:0000313" key="2">
    <source>
        <dbReference type="Proteomes" id="UP000469159"/>
    </source>
</evidence>
<organism evidence="1 2">
    <name type="scientific">Croceibacterium soli</name>
    <dbReference type="NCBI Taxonomy" id="1739690"/>
    <lineage>
        <taxon>Bacteria</taxon>
        <taxon>Pseudomonadati</taxon>
        <taxon>Pseudomonadota</taxon>
        <taxon>Alphaproteobacteria</taxon>
        <taxon>Sphingomonadales</taxon>
        <taxon>Erythrobacteraceae</taxon>
        <taxon>Croceibacterium</taxon>
    </lineage>
</organism>
<name>A0A6I4UMJ4_9SPHN</name>
<keyword evidence="2" id="KW-1185">Reference proteome</keyword>
<evidence type="ECO:0000313" key="1">
    <source>
        <dbReference type="EMBL" id="MXP40200.1"/>
    </source>
</evidence>
<dbReference type="Pfam" id="PF07372">
    <property type="entry name" value="DUF1491"/>
    <property type="match status" value="1"/>
</dbReference>
<dbReference type="AlphaFoldDB" id="A0A6I4UMJ4"/>
<protein>
    <submittedName>
        <fullName evidence="1">DUF1491 family protein</fullName>
    </submittedName>
</protein>
<proteinExistence type="predicted"/>
<dbReference type="Proteomes" id="UP000469159">
    <property type="component" value="Unassembled WGS sequence"/>
</dbReference>
<reference evidence="1 2" key="1">
    <citation type="submission" date="2019-12" db="EMBL/GenBank/DDBJ databases">
        <title>Genomic-based taxomic classification of the family Erythrobacteraceae.</title>
        <authorList>
            <person name="Xu L."/>
        </authorList>
    </citation>
    <scope>NUCLEOTIDE SEQUENCE [LARGE SCALE GENOMIC DNA]</scope>
    <source>
        <strain evidence="1 2">MCCC 1K02066</strain>
    </source>
</reference>
<accession>A0A6I4UMJ4</accession>
<sequence>MEDRLPAHMEVTGLLRAVETAGGFGMVIAKGERDAGTLLVVCCENGTACRAYERMPRADGTRGWALSKAQDPENPSEFADYLQRRACQDRDLWVVELDVANGERFIGLPGTID</sequence>
<dbReference type="InterPro" id="IPR009964">
    <property type="entry name" value="DUF1491"/>
</dbReference>
<dbReference type="EMBL" id="WTYK01000001">
    <property type="protein sequence ID" value="MXP40200.1"/>
    <property type="molecule type" value="Genomic_DNA"/>
</dbReference>
<dbReference type="OrthoDB" id="9809136at2"/>
<comment type="caution">
    <text evidence="1">The sequence shown here is derived from an EMBL/GenBank/DDBJ whole genome shotgun (WGS) entry which is preliminary data.</text>
</comment>
<dbReference type="Gene3D" id="3.40.1530.20">
    <property type="entry name" value="Protein of unknown function (DUF1491)"/>
    <property type="match status" value="1"/>
</dbReference>
<gene>
    <name evidence="1" type="ORF">GRI75_00900</name>
</gene>
<dbReference type="RefSeq" id="WP_160745056.1">
    <property type="nucleotide sequence ID" value="NZ_WTYK01000001.1"/>
</dbReference>